<keyword evidence="9 14" id="KW-0472">Membrane</keyword>
<feature type="transmembrane region" description="Helical" evidence="14">
    <location>
        <begin position="246"/>
        <end position="268"/>
    </location>
</feature>
<evidence type="ECO:0000256" key="5">
    <source>
        <dbReference type="ARBA" id="ARBA00022679"/>
    </source>
</evidence>
<evidence type="ECO:0000256" key="10">
    <source>
        <dbReference type="ARBA" id="ARBA00030253"/>
    </source>
</evidence>
<evidence type="ECO:0000256" key="13">
    <source>
        <dbReference type="ARBA" id="ARBA00047690"/>
    </source>
</evidence>
<comment type="similarity">
    <text evidence="14">Belongs to the UbiA prenyltransferase family. Protoheme IX farnesyltransferase subfamily.</text>
</comment>
<dbReference type="InterPro" id="IPR006369">
    <property type="entry name" value="Protohaem_IX_farnesylTrfase"/>
</dbReference>
<comment type="caution">
    <text evidence="15">The sequence shown here is derived from an EMBL/GenBank/DDBJ whole genome shotgun (WGS) entry which is preliminary data.</text>
</comment>
<keyword evidence="7 14" id="KW-1133">Transmembrane helix</keyword>
<dbReference type="CDD" id="cd13957">
    <property type="entry name" value="PT_UbiA_Cox10"/>
    <property type="match status" value="1"/>
</dbReference>
<proteinExistence type="inferred from homology"/>
<name>A0A917KAK6_9BACL</name>
<evidence type="ECO:0000256" key="11">
    <source>
        <dbReference type="ARBA" id="ARBA00040810"/>
    </source>
</evidence>
<dbReference type="GO" id="GO:0005886">
    <property type="term" value="C:plasma membrane"/>
    <property type="evidence" value="ECO:0007669"/>
    <property type="project" value="UniProtKB-SubCell"/>
</dbReference>
<evidence type="ECO:0000256" key="4">
    <source>
        <dbReference type="ARBA" id="ARBA00022475"/>
    </source>
</evidence>
<evidence type="ECO:0000313" key="15">
    <source>
        <dbReference type="EMBL" id="GGJ06913.1"/>
    </source>
</evidence>
<dbReference type="Proteomes" id="UP000637695">
    <property type="component" value="Unassembled WGS sequence"/>
</dbReference>
<evidence type="ECO:0000256" key="9">
    <source>
        <dbReference type="ARBA" id="ARBA00023136"/>
    </source>
</evidence>
<evidence type="ECO:0000256" key="12">
    <source>
        <dbReference type="ARBA" id="ARBA00042475"/>
    </source>
</evidence>
<organism evidence="15 16">
    <name type="scientific">Alicyclobacillus cellulosilyticus</name>
    <dbReference type="NCBI Taxonomy" id="1003997"/>
    <lineage>
        <taxon>Bacteria</taxon>
        <taxon>Bacillati</taxon>
        <taxon>Bacillota</taxon>
        <taxon>Bacilli</taxon>
        <taxon>Bacillales</taxon>
        <taxon>Alicyclobacillaceae</taxon>
        <taxon>Alicyclobacillus</taxon>
    </lineage>
</organism>
<sequence length="311" mass="33248">MTLSRAATGAAPRTAAWLLRLAGGIAAYVELTKPRIVALLVFTAYCAMVAAAHGLPGWRLIAATVTGLAFSAGGAAAVNMWFDRDIDAVMSRTRHRPLPAGLVAPGLALCMGLALGAAGFILLWRWANPLAAWLSLAGYLYYAVVYTMWLKRRTPQNIVIGGGAGAFPPLVGWAAVTGHLGVTAWALFAITFFWTPSHFWSLALYKEDDYAAAGVPMLPVVRGREATRRAMLAYATVLLPVSLVPWVAGAVPAAYAVVAALAGVWFWWGNFRLLRAKTDETTWARRTFVGSLVYLPVVYTALAVCAALAQP</sequence>
<evidence type="ECO:0000256" key="1">
    <source>
        <dbReference type="ARBA" id="ARBA00004651"/>
    </source>
</evidence>
<dbReference type="NCBIfam" id="NF003349">
    <property type="entry name" value="PRK04375.1-2"/>
    <property type="match status" value="1"/>
</dbReference>
<dbReference type="Pfam" id="PF01040">
    <property type="entry name" value="UbiA"/>
    <property type="match status" value="1"/>
</dbReference>
<dbReference type="EMBL" id="BMOY01000021">
    <property type="protein sequence ID" value="GGJ06913.1"/>
    <property type="molecule type" value="Genomic_DNA"/>
</dbReference>
<dbReference type="NCBIfam" id="TIGR01473">
    <property type="entry name" value="cyoE_ctaB"/>
    <property type="match status" value="1"/>
</dbReference>
<dbReference type="GO" id="GO:0008495">
    <property type="term" value="F:protoheme IX farnesyltransferase activity"/>
    <property type="evidence" value="ECO:0007669"/>
    <property type="project" value="UniProtKB-UniRule"/>
</dbReference>
<reference evidence="15" key="1">
    <citation type="journal article" date="2014" name="Int. J. Syst. Evol. Microbiol.">
        <title>Complete genome sequence of Corynebacterium casei LMG S-19264T (=DSM 44701T), isolated from a smear-ripened cheese.</title>
        <authorList>
            <consortium name="US DOE Joint Genome Institute (JGI-PGF)"/>
            <person name="Walter F."/>
            <person name="Albersmeier A."/>
            <person name="Kalinowski J."/>
            <person name="Ruckert C."/>
        </authorList>
    </citation>
    <scope>NUCLEOTIDE SEQUENCE</scope>
    <source>
        <strain evidence="15">JCM 18487</strain>
    </source>
</reference>
<dbReference type="GO" id="GO:0048034">
    <property type="term" value="P:heme O biosynthetic process"/>
    <property type="evidence" value="ECO:0007669"/>
    <property type="project" value="UniProtKB-UniRule"/>
</dbReference>
<feature type="transmembrane region" description="Helical" evidence="14">
    <location>
        <begin position="36"/>
        <end position="55"/>
    </location>
</feature>
<dbReference type="HAMAP" id="MF_00154">
    <property type="entry name" value="CyoE_CtaB"/>
    <property type="match status" value="1"/>
</dbReference>
<protein>
    <recommendedName>
        <fullName evidence="11 14">Protoheme IX farnesyltransferase</fullName>
        <ecNumber evidence="3 14">2.5.1.141</ecNumber>
    </recommendedName>
    <alternativeName>
        <fullName evidence="12 14">Heme B farnesyltransferase</fullName>
    </alternativeName>
    <alternativeName>
        <fullName evidence="10 14">Heme O synthase</fullName>
    </alternativeName>
</protein>
<evidence type="ECO:0000256" key="14">
    <source>
        <dbReference type="HAMAP-Rule" id="MF_00154"/>
    </source>
</evidence>
<evidence type="ECO:0000256" key="8">
    <source>
        <dbReference type="ARBA" id="ARBA00023133"/>
    </source>
</evidence>
<dbReference type="EC" id="2.5.1.141" evidence="3 14"/>
<keyword evidence="16" id="KW-1185">Reference proteome</keyword>
<keyword evidence="4 14" id="KW-1003">Cell membrane</keyword>
<evidence type="ECO:0000313" key="16">
    <source>
        <dbReference type="Proteomes" id="UP000637695"/>
    </source>
</evidence>
<feature type="transmembrane region" description="Helical" evidence="14">
    <location>
        <begin position="288"/>
        <end position="309"/>
    </location>
</feature>
<dbReference type="InterPro" id="IPR044878">
    <property type="entry name" value="UbiA_sf"/>
</dbReference>
<feature type="transmembrane region" description="Helical" evidence="14">
    <location>
        <begin position="61"/>
        <end position="82"/>
    </location>
</feature>
<dbReference type="PROSITE" id="PS00943">
    <property type="entry name" value="UBIA"/>
    <property type="match status" value="1"/>
</dbReference>
<keyword evidence="6 14" id="KW-0812">Transmembrane</keyword>
<evidence type="ECO:0000256" key="2">
    <source>
        <dbReference type="ARBA" id="ARBA00004919"/>
    </source>
</evidence>
<reference evidence="15" key="2">
    <citation type="submission" date="2020-09" db="EMBL/GenBank/DDBJ databases">
        <authorList>
            <person name="Sun Q."/>
            <person name="Ohkuma M."/>
        </authorList>
    </citation>
    <scope>NUCLEOTIDE SEQUENCE</scope>
    <source>
        <strain evidence="15">JCM 18487</strain>
    </source>
</reference>
<evidence type="ECO:0000256" key="3">
    <source>
        <dbReference type="ARBA" id="ARBA00012292"/>
    </source>
</evidence>
<dbReference type="PANTHER" id="PTHR43448">
    <property type="entry name" value="PROTOHEME IX FARNESYLTRANSFERASE, MITOCHONDRIAL"/>
    <property type="match status" value="1"/>
</dbReference>
<keyword evidence="5 14" id="KW-0808">Transferase</keyword>
<feature type="transmembrane region" description="Helical" evidence="14">
    <location>
        <begin position="102"/>
        <end position="124"/>
    </location>
</feature>
<dbReference type="RefSeq" id="WP_229776632.1">
    <property type="nucleotide sequence ID" value="NZ_BMOY01000021.1"/>
</dbReference>
<evidence type="ECO:0000256" key="6">
    <source>
        <dbReference type="ARBA" id="ARBA00022692"/>
    </source>
</evidence>
<dbReference type="PANTHER" id="PTHR43448:SF7">
    <property type="entry name" value="4-HYDROXYBENZOATE SOLANESYLTRANSFERASE"/>
    <property type="match status" value="1"/>
</dbReference>
<comment type="miscellaneous">
    <text evidence="14">Carbon 2 of the heme B porphyrin ring is defined according to the Fischer nomenclature.</text>
</comment>
<feature type="transmembrane region" description="Helical" evidence="14">
    <location>
        <begin position="130"/>
        <end position="149"/>
    </location>
</feature>
<feature type="transmembrane region" description="Helical" evidence="14">
    <location>
        <begin position="170"/>
        <end position="194"/>
    </location>
</feature>
<dbReference type="InterPro" id="IPR000537">
    <property type="entry name" value="UbiA_prenyltransferase"/>
</dbReference>
<comment type="subunit">
    <text evidence="14">Interacts with CtaA.</text>
</comment>
<gene>
    <name evidence="14 15" type="primary">ctaB</name>
    <name evidence="15" type="ORF">GCM10010885_15070</name>
</gene>
<keyword evidence="8 14" id="KW-0350">Heme biosynthesis</keyword>
<dbReference type="Gene3D" id="1.10.357.140">
    <property type="entry name" value="UbiA prenyltransferase"/>
    <property type="match status" value="1"/>
</dbReference>
<dbReference type="AlphaFoldDB" id="A0A917KAK6"/>
<comment type="pathway">
    <text evidence="2 14">Porphyrin-containing compound metabolism; heme O biosynthesis; heme O from protoheme: step 1/1.</text>
</comment>
<dbReference type="FunFam" id="1.10.357.140:FF:000001">
    <property type="entry name" value="Protoheme IX farnesyltransferase"/>
    <property type="match status" value="1"/>
</dbReference>
<accession>A0A917KAK6</accession>
<dbReference type="InterPro" id="IPR030470">
    <property type="entry name" value="UbiA_prenylTrfase_CS"/>
</dbReference>
<comment type="function">
    <text evidence="14">Converts heme B (protoheme IX) to heme O by substitution of the vinyl group on carbon 2 of heme B porphyrin ring with a hydroxyethyl farnesyl side group.</text>
</comment>
<evidence type="ECO:0000256" key="7">
    <source>
        <dbReference type="ARBA" id="ARBA00022989"/>
    </source>
</evidence>
<comment type="catalytic activity">
    <reaction evidence="13 14">
        <text>heme b + (2E,6E)-farnesyl diphosphate + H2O = Fe(II)-heme o + diphosphate</text>
        <dbReference type="Rhea" id="RHEA:28070"/>
        <dbReference type="ChEBI" id="CHEBI:15377"/>
        <dbReference type="ChEBI" id="CHEBI:33019"/>
        <dbReference type="ChEBI" id="CHEBI:60344"/>
        <dbReference type="ChEBI" id="CHEBI:60530"/>
        <dbReference type="ChEBI" id="CHEBI:175763"/>
        <dbReference type="EC" id="2.5.1.141"/>
    </reaction>
</comment>
<comment type="subcellular location">
    <subcellularLocation>
        <location evidence="1 14">Cell membrane</location>
        <topology evidence="1 14">Multi-pass membrane protein</topology>
    </subcellularLocation>
</comment>